<dbReference type="RefSeq" id="WP_122230532.1">
    <property type="nucleotide sequence ID" value="NZ_RDQO01000004.1"/>
</dbReference>
<dbReference type="Pfam" id="PF00440">
    <property type="entry name" value="TetR_N"/>
    <property type="match status" value="1"/>
</dbReference>
<dbReference type="AlphaFoldDB" id="A0A3M6QPS3"/>
<dbReference type="PANTHER" id="PTHR30055:SF196">
    <property type="entry name" value="HTH-TYPE TRANSCRIPTIONAL REGULATOR RUTR"/>
    <property type="match status" value="1"/>
</dbReference>
<organism evidence="4 5">
    <name type="scientific">Corticibacter populi</name>
    <dbReference type="NCBI Taxonomy" id="1550736"/>
    <lineage>
        <taxon>Bacteria</taxon>
        <taxon>Pseudomonadati</taxon>
        <taxon>Pseudomonadota</taxon>
        <taxon>Betaproteobacteria</taxon>
        <taxon>Burkholderiales</taxon>
        <taxon>Comamonadaceae</taxon>
        <taxon>Corticibacter</taxon>
    </lineage>
</organism>
<dbReference type="GO" id="GO:0045892">
    <property type="term" value="P:negative regulation of DNA-templated transcription"/>
    <property type="evidence" value="ECO:0007669"/>
    <property type="project" value="InterPro"/>
</dbReference>
<proteinExistence type="predicted"/>
<evidence type="ECO:0000313" key="4">
    <source>
        <dbReference type="EMBL" id="RMX05037.1"/>
    </source>
</evidence>
<keyword evidence="5" id="KW-1185">Reference proteome</keyword>
<dbReference type="InterPro" id="IPR013573">
    <property type="entry name" value="Tscrpt_reg_YcdC_C"/>
</dbReference>
<protein>
    <submittedName>
        <fullName evidence="4">TetR/AcrR family transcriptional regulator</fullName>
    </submittedName>
</protein>
<dbReference type="PRINTS" id="PR00455">
    <property type="entry name" value="HTHTETR"/>
</dbReference>
<comment type="caution">
    <text evidence="4">The sequence shown here is derived from an EMBL/GenBank/DDBJ whole genome shotgun (WGS) entry which is preliminary data.</text>
</comment>
<dbReference type="Gene3D" id="1.10.10.60">
    <property type="entry name" value="Homeodomain-like"/>
    <property type="match status" value="1"/>
</dbReference>
<dbReference type="OrthoDB" id="6860332at2"/>
<evidence type="ECO:0000259" key="3">
    <source>
        <dbReference type="PROSITE" id="PS50977"/>
    </source>
</evidence>
<name>A0A3M6QPS3_9BURK</name>
<sequence length="218" mass="23896">MPANAAARKGRIRAANEAGILRAAAQVFAREGYAGASMAQIARQADLPKANLHYYFGSKELLYQRVLQGILEIWLAGLEVIVPETEPRAALLAYVDHKMRLAAEQPEASRLFAAELLQGGPHLDAYFRGAMRALVQAKAAVIDGWIAQGRIAPLDSTHLFFSIWALTQTYADFEVQVAAVLGLQRRERLDAAAWQRATAHVRQVVLRSCGLQDEAPPP</sequence>
<dbReference type="InterPro" id="IPR050109">
    <property type="entry name" value="HTH-type_TetR-like_transc_reg"/>
</dbReference>
<dbReference type="Pfam" id="PF08362">
    <property type="entry name" value="TetR_C_3"/>
    <property type="match status" value="1"/>
</dbReference>
<dbReference type="PROSITE" id="PS50977">
    <property type="entry name" value="HTH_TETR_2"/>
    <property type="match status" value="1"/>
</dbReference>
<feature type="DNA-binding region" description="H-T-H motif" evidence="2">
    <location>
        <begin position="37"/>
        <end position="56"/>
    </location>
</feature>
<dbReference type="GO" id="GO:0003700">
    <property type="term" value="F:DNA-binding transcription factor activity"/>
    <property type="evidence" value="ECO:0007669"/>
    <property type="project" value="TreeGrafter"/>
</dbReference>
<dbReference type="Proteomes" id="UP000278006">
    <property type="component" value="Unassembled WGS sequence"/>
</dbReference>
<dbReference type="InterPro" id="IPR001647">
    <property type="entry name" value="HTH_TetR"/>
</dbReference>
<dbReference type="GO" id="GO:0000976">
    <property type="term" value="F:transcription cis-regulatory region binding"/>
    <property type="evidence" value="ECO:0007669"/>
    <property type="project" value="TreeGrafter"/>
</dbReference>
<dbReference type="SUPFAM" id="SSF46689">
    <property type="entry name" value="Homeodomain-like"/>
    <property type="match status" value="1"/>
</dbReference>
<dbReference type="SUPFAM" id="SSF48498">
    <property type="entry name" value="Tetracyclin repressor-like, C-terminal domain"/>
    <property type="match status" value="1"/>
</dbReference>
<dbReference type="PANTHER" id="PTHR30055">
    <property type="entry name" value="HTH-TYPE TRANSCRIPTIONAL REGULATOR RUTR"/>
    <property type="match status" value="1"/>
</dbReference>
<keyword evidence="1 2" id="KW-0238">DNA-binding</keyword>
<evidence type="ECO:0000256" key="1">
    <source>
        <dbReference type="ARBA" id="ARBA00023125"/>
    </source>
</evidence>
<dbReference type="InterPro" id="IPR009057">
    <property type="entry name" value="Homeodomain-like_sf"/>
</dbReference>
<gene>
    <name evidence="4" type="ORF">D8I35_14425</name>
</gene>
<reference evidence="4 5" key="1">
    <citation type="submission" date="2018-10" db="EMBL/GenBank/DDBJ databases">
        <title>Draft genome of Cortibacter populi DSM10536.</title>
        <authorList>
            <person name="Bernier A.-M."/>
            <person name="Bernard K."/>
        </authorList>
    </citation>
    <scope>NUCLEOTIDE SEQUENCE [LARGE SCALE GENOMIC DNA]</scope>
    <source>
        <strain evidence="4 5">DSM 105136</strain>
    </source>
</reference>
<evidence type="ECO:0000256" key="2">
    <source>
        <dbReference type="PROSITE-ProRule" id="PRU00335"/>
    </source>
</evidence>
<dbReference type="Gene3D" id="1.10.357.10">
    <property type="entry name" value="Tetracycline Repressor, domain 2"/>
    <property type="match status" value="1"/>
</dbReference>
<feature type="domain" description="HTH tetR-type" evidence="3">
    <location>
        <begin position="14"/>
        <end position="74"/>
    </location>
</feature>
<dbReference type="InterPro" id="IPR036271">
    <property type="entry name" value="Tet_transcr_reg_TetR-rel_C_sf"/>
</dbReference>
<evidence type="ECO:0000313" key="5">
    <source>
        <dbReference type="Proteomes" id="UP000278006"/>
    </source>
</evidence>
<dbReference type="EMBL" id="RDQO01000004">
    <property type="protein sequence ID" value="RMX05037.1"/>
    <property type="molecule type" value="Genomic_DNA"/>
</dbReference>
<accession>A0A3M6QPS3</accession>